<sequence>MQSAALHVFVQNQYMPMQKMAIFVEGQGELIFIRNILYHLIDPAQLSFECFKLHANSQQEVPYEYKNPNAKVHFQIINVGNDERVLDAIKEREKRLLSKGFTKIIGLRDMYSKAYRRKSKNVIDDEVTRQFIEGVTTAIAEMNNPEKIRFHFAIMELEAWWLSMYNLFAKINDLLTVSFIEENLGYNLSEIDPEKAFFHPALEIDKIFKLVGAGYKKPFDDVESITSRMDASDISDATNNNRCHCFKNFCDDLTS</sequence>
<dbReference type="Proteomes" id="UP000076962">
    <property type="component" value="Unassembled WGS sequence"/>
</dbReference>
<evidence type="ECO:0000313" key="2">
    <source>
        <dbReference type="Proteomes" id="UP000076962"/>
    </source>
</evidence>
<evidence type="ECO:0000313" key="1">
    <source>
        <dbReference type="EMBL" id="OAD18642.1"/>
    </source>
</evidence>
<dbReference type="InterPro" id="IPR025455">
    <property type="entry name" value="DUF4276"/>
</dbReference>
<accession>A0A176RS94</accession>
<name>A0A176RS94_9GAMM</name>
<reference evidence="1 2" key="1">
    <citation type="submission" date="2016-05" db="EMBL/GenBank/DDBJ databases">
        <title>Single-cell genome of chain-forming Candidatus Thiomargarita nelsonii and comparison to other large sulfur-oxidizing bacteria.</title>
        <authorList>
            <person name="Winkel M."/>
            <person name="Salman V."/>
            <person name="Woyke T."/>
            <person name="Schulz-Vogt H."/>
            <person name="Richter M."/>
            <person name="Flood B."/>
            <person name="Bailey J."/>
            <person name="Amann R."/>
            <person name="Mussmann M."/>
        </authorList>
    </citation>
    <scope>NUCLEOTIDE SEQUENCE [LARGE SCALE GENOMIC DNA]</scope>
    <source>
        <strain evidence="1 2">THI036</strain>
    </source>
</reference>
<proteinExistence type="predicted"/>
<keyword evidence="2" id="KW-1185">Reference proteome</keyword>
<organism evidence="1 2">
    <name type="scientific">Candidatus Thiomargarita nelsonii</name>
    <dbReference type="NCBI Taxonomy" id="1003181"/>
    <lineage>
        <taxon>Bacteria</taxon>
        <taxon>Pseudomonadati</taxon>
        <taxon>Pseudomonadota</taxon>
        <taxon>Gammaproteobacteria</taxon>
        <taxon>Thiotrichales</taxon>
        <taxon>Thiotrichaceae</taxon>
        <taxon>Thiomargarita</taxon>
    </lineage>
</organism>
<comment type="caution">
    <text evidence="1">The sequence shown here is derived from an EMBL/GenBank/DDBJ whole genome shotgun (WGS) entry which is preliminary data.</text>
</comment>
<gene>
    <name evidence="1" type="ORF">THIOM_005752</name>
</gene>
<dbReference type="EMBL" id="LUTY01003151">
    <property type="protein sequence ID" value="OAD18642.1"/>
    <property type="molecule type" value="Genomic_DNA"/>
</dbReference>
<evidence type="ECO:0008006" key="3">
    <source>
        <dbReference type="Google" id="ProtNLM"/>
    </source>
</evidence>
<dbReference type="Pfam" id="PF14103">
    <property type="entry name" value="DUF4276"/>
    <property type="match status" value="1"/>
</dbReference>
<dbReference type="AlphaFoldDB" id="A0A176RS94"/>
<dbReference type="PATRIC" id="fig|1003181.4.peg.7617"/>
<protein>
    <recommendedName>
        <fullName evidence="3">DUF4435 domain-containing protein</fullName>
    </recommendedName>
</protein>